<protein>
    <submittedName>
        <fullName evidence="1">Uncharacterized protein</fullName>
    </submittedName>
</protein>
<dbReference type="EMBL" id="JBBHLI010000003">
    <property type="protein sequence ID" value="MEK9500595.1"/>
    <property type="molecule type" value="Genomic_DNA"/>
</dbReference>
<feature type="non-terminal residue" evidence="1">
    <location>
        <position position="1"/>
    </location>
</feature>
<gene>
    <name evidence="1" type="ORF">WI372_06370</name>
</gene>
<accession>A0ABU9E783</accession>
<keyword evidence="2" id="KW-1185">Reference proteome</keyword>
<reference evidence="1 2" key="1">
    <citation type="submission" date="2024-02" db="EMBL/GenBank/DDBJ databases">
        <title>A novel Gemmatimonadota bacterium.</title>
        <authorList>
            <person name="Du Z.-J."/>
            <person name="Ye Y.-Q."/>
        </authorList>
    </citation>
    <scope>NUCLEOTIDE SEQUENCE [LARGE SCALE GENOMIC DNA]</scope>
    <source>
        <strain evidence="1 2">DH-20</strain>
    </source>
</reference>
<evidence type="ECO:0000313" key="2">
    <source>
        <dbReference type="Proteomes" id="UP001484239"/>
    </source>
</evidence>
<dbReference type="Proteomes" id="UP001484239">
    <property type="component" value="Unassembled WGS sequence"/>
</dbReference>
<evidence type="ECO:0000313" key="1">
    <source>
        <dbReference type="EMBL" id="MEK9500595.1"/>
    </source>
</evidence>
<proteinExistence type="predicted"/>
<comment type="caution">
    <text evidence="1">The sequence shown here is derived from an EMBL/GenBank/DDBJ whole genome shotgun (WGS) entry which is preliminary data.</text>
</comment>
<name>A0ABU9E783_9BACT</name>
<sequence>GVLRSVCHDPILSTNSVSGKPGAVQSVGLEQIGDEVWAVYFGPVHLGWLDEADYRIMDVKERARRNR</sequence>
<organism evidence="1 2">
    <name type="scientific">Gaopeijia maritima</name>
    <dbReference type="NCBI Taxonomy" id="3119007"/>
    <lineage>
        <taxon>Bacteria</taxon>
        <taxon>Pseudomonadati</taxon>
        <taxon>Gemmatimonadota</taxon>
        <taxon>Longimicrobiia</taxon>
        <taxon>Gaopeijiales</taxon>
        <taxon>Gaopeijiaceae</taxon>
        <taxon>Gaopeijia</taxon>
    </lineage>
</organism>